<dbReference type="InterPro" id="IPR011110">
    <property type="entry name" value="Reg_prop"/>
</dbReference>
<dbReference type="Pfam" id="PF07494">
    <property type="entry name" value="Reg_prop"/>
    <property type="match status" value="1"/>
</dbReference>
<keyword evidence="1" id="KW-0732">Signal</keyword>
<evidence type="ECO:0000313" key="3">
    <source>
        <dbReference type="EMBL" id="AXY77169.1"/>
    </source>
</evidence>
<dbReference type="InterPro" id="IPR015943">
    <property type="entry name" value="WD40/YVTN_repeat-like_dom_sf"/>
</dbReference>
<gene>
    <name evidence="3" type="ORF">D3H65_25710</name>
</gene>
<dbReference type="RefSeq" id="WP_119053045.1">
    <property type="nucleotide sequence ID" value="NZ_CP032157.1"/>
</dbReference>
<feature type="chain" id="PRO_5017541653" description="PorZ N-terminal beta-propeller domain-containing protein" evidence="1">
    <location>
        <begin position="26"/>
        <end position="768"/>
    </location>
</feature>
<protein>
    <recommendedName>
        <fullName evidence="2">PorZ N-terminal beta-propeller domain-containing protein</fullName>
    </recommendedName>
</protein>
<dbReference type="Gene3D" id="2.130.10.10">
    <property type="entry name" value="YVTN repeat-like/Quinoprotein amine dehydrogenase"/>
    <property type="match status" value="2"/>
</dbReference>
<name>A0A3B7MVB2_9BACT</name>
<dbReference type="KEGG" id="pseg:D3H65_25710"/>
<dbReference type="AlphaFoldDB" id="A0A3B7MVB2"/>
<accession>A0A3B7MVB2</accession>
<feature type="domain" description="PorZ N-terminal beta-propeller" evidence="2">
    <location>
        <begin position="54"/>
        <end position="206"/>
    </location>
</feature>
<dbReference type="SUPFAM" id="SSF63829">
    <property type="entry name" value="Calcium-dependent phosphotriesterase"/>
    <property type="match status" value="2"/>
</dbReference>
<dbReference type="EMBL" id="CP032157">
    <property type="protein sequence ID" value="AXY77169.1"/>
    <property type="molecule type" value="Genomic_DNA"/>
</dbReference>
<dbReference type="Pfam" id="PF21544">
    <property type="entry name" value="PorZ_N_b_propeller"/>
    <property type="match status" value="1"/>
</dbReference>
<organism evidence="3 4">
    <name type="scientific">Paraflavitalea soli</name>
    <dbReference type="NCBI Taxonomy" id="2315862"/>
    <lineage>
        <taxon>Bacteria</taxon>
        <taxon>Pseudomonadati</taxon>
        <taxon>Bacteroidota</taxon>
        <taxon>Chitinophagia</taxon>
        <taxon>Chitinophagales</taxon>
        <taxon>Chitinophagaceae</taxon>
        <taxon>Paraflavitalea</taxon>
    </lineage>
</organism>
<evidence type="ECO:0000259" key="2">
    <source>
        <dbReference type="Pfam" id="PF21544"/>
    </source>
</evidence>
<evidence type="ECO:0000256" key="1">
    <source>
        <dbReference type="SAM" id="SignalP"/>
    </source>
</evidence>
<proteinExistence type="predicted"/>
<evidence type="ECO:0000313" key="4">
    <source>
        <dbReference type="Proteomes" id="UP000263900"/>
    </source>
</evidence>
<feature type="signal peptide" evidence="1">
    <location>
        <begin position="1"/>
        <end position="25"/>
    </location>
</feature>
<dbReference type="OrthoDB" id="9807410at2"/>
<sequence length="768" mass="83502">MPLRLLFLYCLALVMPALVRSQVQAPPIGNWRDHLPYHQTVQVAGTAEKIWCATPWSIFSIDIADNNIDRYSKVNGLSEAGISAMGLQETGDKLVIGYNNSRVDVLADKVVHTIDEIKNSPVTGDKTIHHIFLAGQQAYLSTGIGIVVINLEKYEVKDTYVIGSTGSKIGVHALTSDGAFFYAATAEGLKKAPVNGNNLADFRSWQNLSGTNGLTTGPVTAVTVFQNNLVVLKNDSLFTSLNGQWNFLYANEWTIRNITISDNKLLVSEQLNTTGRVIALSPQGAVNEIIQHPVFTKEVRQAIYTAGHYWIADSLSGLSQYAAGRFESFIPNSPYSIATGLLQVFNNTLWAGAGAVTPNWEPVQNKDGLYAFTLDNWTNLNKTTLALMDSFPDIVSIAADPAEEGVWAGSFGGGLLHIKPDRSVQTYKQNSPLQPAYFAPGSYRVSGLAFDGESNLWIANYGANQSIAVRKKDGSWRSFFIPYSIPENAVGQIVVDDVNQKWIVAPNGNGLFCFNHGQTIDNPGDDLWKWYRAGKGNGNLPDNQVLSIARDKNGFIWVGTRRGIGIIQCPQEVFTTTGCEAVLPVVQQDNFAGYLFSGEQVQCIAVDGADRKWIGTQNGAWLISADGAKTITRFTASNSPLLSDDVRQIAIDGNSGEVFFATDKGICSFRGTATEGNTSNTNVLAFPNPVPPGYTGTIAIRGVANNAIVKIAELDGRLVFQTRALGGQAIWNGKDYKGRTISTGVYLVLVSDDNKQEKTVTKIVFIKK</sequence>
<dbReference type="Proteomes" id="UP000263900">
    <property type="component" value="Chromosome"/>
</dbReference>
<reference evidence="3 4" key="1">
    <citation type="submission" date="2018-09" db="EMBL/GenBank/DDBJ databases">
        <title>Genome sequencing of strain 6GH32-13.</title>
        <authorList>
            <person name="Weon H.-Y."/>
            <person name="Heo J."/>
            <person name="Kwon S.-W."/>
        </authorList>
    </citation>
    <scope>NUCLEOTIDE SEQUENCE [LARGE SCALE GENOMIC DNA]</scope>
    <source>
        <strain evidence="3 4">5GH32-13</strain>
    </source>
</reference>
<keyword evidence="4" id="KW-1185">Reference proteome</keyword>
<dbReference type="InterPro" id="IPR048954">
    <property type="entry name" value="PorZ_N"/>
</dbReference>